<dbReference type="Proteomes" id="UP000887580">
    <property type="component" value="Unplaced"/>
</dbReference>
<dbReference type="WBParaSite" id="PS1159_v2.g2995.t1">
    <property type="protein sequence ID" value="PS1159_v2.g2995.t1"/>
    <property type="gene ID" value="PS1159_v2.g2995"/>
</dbReference>
<organism evidence="1 2">
    <name type="scientific">Panagrolaimus sp. PS1159</name>
    <dbReference type="NCBI Taxonomy" id="55785"/>
    <lineage>
        <taxon>Eukaryota</taxon>
        <taxon>Metazoa</taxon>
        <taxon>Ecdysozoa</taxon>
        <taxon>Nematoda</taxon>
        <taxon>Chromadorea</taxon>
        <taxon>Rhabditida</taxon>
        <taxon>Tylenchina</taxon>
        <taxon>Panagrolaimomorpha</taxon>
        <taxon>Panagrolaimoidea</taxon>
        <taxon>Panagrolaimidae</taxon>
        <taxon>Panagrolaimus</taxon>
    </lineage>
</organism>
<reference evidence="2" key="1">
    <citation type="submission" date="2022-11" db="UniProtKB">
        <authorList>
            <consortium name="WormBaseParasite"/>
        </authorList>
    </citation>
    <scope>IDENTIFICATION</scope>
</reference>
<accession>A0AC35G9A5</accession>
<name>A0AC35G9A5_9BILA</name>
<proteinExistence type="predicted"/>
<protein>
    <submittedName>
        <fullName evidence="2">Sterol regulatory element-binding protein cleavage-activating protein</fullName>
    </submittedName>
</protein>
<sequence>MVVLSYPALARVKLPISSPMDVYWTQELQPDISKNNTAAPEWLLLQSALYFQQIIVKAHVEPWHSHNMTPVMAIKGPLSRAFNVMEHLEKVKIPSAKGSSETVNLNSLCFHLPSSPDIFFRNLLPTYGCLLLSPTMFWGKNKDRFLRDENVVSTIFNPICMPSMCPRDILLGAPTRLTGIKQTFQTNRRRSIEFAITVIQSKYDASFRNALISSLASEFKIVDSMASDENTYVYVFYRPRKYFTDYFPLFASYLLCMIYFYYTVSKFEMVKSKWGLAFAAFNTVFWTLAITSGICAYFDLTSTLWGAGFYPYLAMIIGLENILCITRAVVYTNPNMDVAARVSHGLSHEGYNITKFFLMEMSFLGIGYLTFVSEIQEFCTFAFIALVVDFYMQLFFYTPCLVFDLQRLGDAEKEKFSQMLFKSDIRKLRNYPMPKCPARFFLPWMFSKKEKIIRTQSEINLIKNSNEKFHRRTLSTDKAAQIGKNDTPISYRLRVLYFWTRTRFVQRGVMIVFAIWVLWLAFIVHRWKLWDAAVSLSKNASSYGFGVSHHILDTAPLQWVHWQRQTFKWWPAVFGEYNMSLSGHYVTFLPPIVLQTVIPPNDLSLKFYGSNEPGTDNIFGMKDSADPTRHPELQSRITFLERQMTAVLVTSMFLPFCFVVAFILYICFWDRWRQYRSASRKSEDVQPLPKTHLSHNFVELTPLLFSNHEIVIECATVQQPSTVIFTSLDSRVYICGTYNGEAKQQLARWQPHVERDGIRHRLRTDTEHSITESKPFGTSQPSTGFGGGNASVAMLQSGIGFNRAQIWTVDVRQGIIALGCSDGSIEVGNTAFARVLGRYQNNNDAGVVQIKLKANKVIVGRLNGLLELVGLQFTESADHPLRFTSLATVKAHQRPCTGLECTGLYLFSSGYDRLVKIFDIRTMRPLHTLIRDESPVLELKIDEQVDSPLVLYNRYESGLICSWDVESGEYLHSFTDLQSNGITRAELALTSTALVAFSEDGQLFIWNKFTSDFIIRLVAEETFINESTIFELTRGRILSLGDNNTVVTSIGTCVQFWDVEFKALIRQVELPTSTETLLIIEGKAILCVSTNTIYRIDLPLGSLRNRIPQ</sequence>
<evidence type="ECO:0000313" key="1">
    <source>
        <dbReference type="Proteomes" id="UP000887580"/>
    </source>
</evidence>
<evidence type="ECO:0000313" key="2">
    <source>
        <dbReference type="WBParaSite" id="PS1159_v2.g2995.t1"/>
    </source>
</evidence>